<dbReference type="RefSeq" id="XP_023932936.1">
    <property type="nucleotide sequence ID" value="XM_024077168.1"/>
</dbReference>
<dbReference type="PANTHER" id="PTHR31784">
    <property type="entry name" value="BIOGENESIS OF LYSOSOME-RELATED ORGANELLES COMPLEX 1 SUBUNIT 5"/>
    <property type="match status" value="1"/>
</dbReference>
<name>A0A1S3IRY4_LINAN</name>
<sequence length="154" mass="17749">MAADKLIKDIHEIYARLFDHKPVVSAEINFFVKEFEEKHGGEKDTEQLSQASKNLEDIAQTQIPLSIQLMEKHVSDVVGKLNVAIEICNKISTQEADLSQDETLKQGREMRAAEWSEFIDDMSAQSVELDREYESSVLELKNYYTDLEQKLKIR</sequence>
<evidence type="ECO:0000313" key="4">
    <source>
        <dbReference type="RefSeq" id="XP_013400696.1"/>
    </source>
</evidence>
<dbReference type="GO" id="GO:0031083">
    <property type="term" value="C:BLOC-1 complex"/>
    <property type="evidence" value="ECO:0007669"/>
    <property type="project" value="InterPro"/>
</dbReference>
<evidence type="ECO:0000256" key="1">
    <source>
        <dbReference type="ARBA" id="ARBA00010754"/>
    </source>
</evidence>
<dbReference type="OrthoDB" id="18964at2759"/>
<dbReference type="STRING" id="7574.A0A1S3IRY4"/>
<evidence type="ECO:0000256" key="2">
    <source>
        <dbReference type="ARBA" id="ARBA00019580"/>
    </source>
</evidence>
<protein>
    <recommendedName>
        <fullName evidence="2">Biogenesis of lysosome-related organelles complex 1 subunit 5</fullName>
    </recommendedName>
</protein>
<organism evidence="3 4">
    <name type="scientific">Lingula anatina</name>
    <name type="common">Brachiopod</name>
    <name type="synonym">Lingula unguis</name>
    <dbReference type="NCBI Taxonomy" id="7574"/>
    <lineage>
        <taxon>Eukaryota</taxon>
        <taxon>Metazoa</taxon>
        <taxon>Spiralia</taxon>
        <taxon>Lophotrochozoa</taxon>
        <taxon>Brachiopoda</taxon>
        <taxon>Linguliformea</taxon>
        <taxon>Lingulata</taxon>
        <taxon>Lingulida</taxon>
        <taxon>Linguloidea</taxon>
        <taxon>Lingulidae</taxon>
        <taxon>Lingula</taxon>
    </lineage>
</organism>
<proteinExistence type="inferred from homology"/>
<dbReference type="Pfam" id="PF14942">
    <property type="entry name" value="Muted"/>
    <property type="match status" value="1"/>
</dbReference>
<dbReference type="AlphaFoldDB" id="A0A1S3IRY4"/>
<accession>A0A1S3IRY4</accession>
<dbReference type="InterPro" id="IPR017243">
    <property type="entry name" value="Bloc1s5"/>
</dbReference>
<dbReference type="Proteomes" id="UP000085678">
    <property type="component" value="Unplaced"/>
</dbReference>
<dbReference type="GO" id="GO:0030133">
    <property type="term" value="C:transport vesicle"/>
    <property type="evidence" value="ECO:0007669"/>
    <property type="project" value="InterPro"/>
</dbReference>
<dbReference type="GeneID" id="106166608"/>
<keyword evidence="3" id="KW-1185">Reference proteome</keyword>
<evidence type="ECO:0000313" key="5">
    <source>
        <dbReference type="RefSeq" id="XP_023932936.1"/>
    </source>
</evidence>
<dbReference type="PANTHER" id="PTHR31784:SF2">
    <property type="entry name" value="BIOGENESIS OF LYSOSOME-RELATED ORGANELLES COMPLEX 1 SUBUNIT 5"/>
    <property type="match status" value="1"/>
</dbReference>
<gene>
    <name evidence="4 5" type="primary">LOC106166608</name>
</gene>
<comment type="similarity">
    <text evidence="1">Belongs to the BLOC1S5 family.</text>
</comment>
<reference evidence="4 5" key="1">
    <citation type="submission" date="2025-04" db="UniProtKB">
        <authorList>
            <consortium name="RefSeq"/>
        </authorList>
    </citation>
    <scope>IDENTIFICATION</scope>
    <source>
        <tissue evidence="4 5">Gonads</tissue>
    </source>
</reference>
<dbReference type="KEGG" id="lak:106166608"/>
<dbReference type="RefSeq" id="XP_013400696.1">
    <property type="nucleotide sequence ID" value="XM_013545242.1"/>
</dbReference>
<evidence type="ECO:0000313" key="3">
    <source>
        <dbReference type="Proteomes" id="UP000085678"/>
    </source>
</evidence>